<dbReference type="Proteomes" id="UP000236497">
    <property type="component" value="Unassembled WGS sequence"/>
</dbReference>
<evidence type="ECO:0000313" key="8">
    <source>
        <dbReference type="EMBL" id="CRZ34654.1"/>
    </source>
</evidence>
<keyword evidence="9" id="KW-1185">Reference proteome</keyword>
<comment type="pathway">
    <text evidence="7">Protein modification; lipoprotein biosynthesis (diacylglyceryl transfer).</text>
</comment>
<dbReference type="EMBL" id="CVTD020000016">
    <property type="protein sequence ID" value="CRZ34654.1"/>
    <property type="molecule type" value="Genomic_DNA"/>
</dbReference>
<sequence>MKIMGILLSSEALTNIRFPNLGIELKNVPTGIDIFGFRIAFYGMIIGFGMLCGFLIAEWVAKKTGQDPELYLDFALIAIVVSVIFTRLGYVVFSWDEFKDNLLEIFNLRSGGLMIYGGIFGAILSAVVFSKVKKYPFWLLADTGCIGLITGQIIGRWGNFFNREAFGKYTDSLFAMQLNIKDVSYDFRMPVVSLAEKYAGRQAAFERIMEIRNNIVWVNGAEYIQVHPTFLYESLWNLAVLIILIICTKRKKFDGEIMLLYLAGYGLGRVWIEGLRTDQLFLWGTPIPISQLISALIVLFSVGMIIYKRGKLKKSK</sequence>
<evidence type="ECO:0000256" key="2">
    <source>
        <dbReference type="ARBA" id="ARBA00022475"/>
    </source>
</evidence>
<name>A0A0H5SGR8_HERHM</name>
<feature type="transmembrane region" description="Helical" evidence="7">
    <location>
        <begin position="70"/>
        <end position="93"/>
    </location>
</feature>
<organism evidence="8 9">
    <name type="scientific">Herbinix hemicellulosilytica</name>
    <dbReference type="NCBI Taxonomy" id="1564487"/>
    <lineage>
        <taxon>Bacteria</taxon>
        <taxon>Bacillati</taxon>
        <taxon>Bacillota</taxon>
        <taxon>Clostridia</taxon>
        <taxon>Lachnospirales</taxon>
        <taxon>Lachnospiraceae</taxon>
        <taxon>Herbinix</taxon>
    </lineage>
</organism>
<reference evidence="8 9" key="1">
    <citation type="submission" date="2015-06" db="EMBL/GenBank/DDBJ databases">
        <authorList>
            <person name="Wibberg Daniel"/>
        </authorList>
    </citation>
    <scope>NUCLEOTIDE SEQUENCE [LARGE SCALE GENOMIC DNA]</scope>
    <source>
        <strain evidence="8 9">T3/55T</strain>
    </source>
</reference>
<dbReference type="GO" id="GO:0008961">
    <property type="term" value="F:phosphatidylglycerol-prolipoprotein diacylglyceryl transferase activity"/>
    <property type="evidence" value="ECO:0007669"/>
    <property type="project" value="UniProtKB-UniRule"/>
</dbReference>
<evidence type="ECO:0000256" key="5">
    <source>
        <dbReference type="ARBA" id="ARBA00022989"/>
    </source>
</evidence>
<proteinExistence type="inferred from homology"/>
<evidence type="ECO:0000256" key="3">
    <source>
        <dbReference type="ARBA" id="ARBA00022679"/>
    </source>
</evidence>
<dbReference type="PANTHER" id="PTHR30589:SF0">
    <property type="entry name" value="PHOSPHATIDYLGLYCEROL--PROLIPOPROTEIN DIACYLGLYCERYL TRANSFERASE"/>
    <property type="match status" value="1"/>
</dbReference>
<feature type="binding site" evidence="7">
    <location>
        <position position="156"/>
    </location>
    <ligand>
        <name>a 1,2-diacyl-sn-glycero-3-phospho-(1'-sn-glycerol)</name>
        <dbReference type="ChEBI" id="CHEBI:64716"/>
    </ligand>
</feature>
<evidence type="ECO:0000256" key="1">
    <source>
        <dbReference type="ARBA" id="ARBA00007150"/>
    </source>
</evidence>
<dbReference type="Pfam" id="PF01790">
    <property type="entry name" value="LGT"/>
    <property type="match status" value="1"/>
</dbReference>
<keyword evidence="4 7" id="KW-0812">Transmembrane</keyword>
<comment type="subcellular location">
    <subcellularLocation>
        <location evidence="7">Cell membrane</location>
        <topology evidence="7">Multi-pass membrane protein</topology>
    </subcellularLocation>
</comment>
<comment type="similarity">
    <text evidence="1 7">Belongs to the Lgt family.</text>
</comment>
<gene>
    <name evidence="7" type="primary">lgt</name>
    <name evidence="8" type="ORF">HHT355_1453</name>
</gene>
<dbReference type="PANTHER" id="PTHR30589">
    <property type="entry name" value="PROLIPOPROTEIN DIACYLGLYCERYL TRANSFERASE"/>
    <property type="match status" value="1"/>
</dbReference>
<keyword evidence="6 7" id="KW-0472">Membrane</keyword>
<dbReference type="PROSITE" id="PS01311">
    <property type="entry name" value="LGT"/>
    <property type="match status" value="1"/>
</dbReference>
<dbReference type="GO" id="GO:0042158">
    <property type="term" value="P:lipoprotein biosynthetic process"/>
    <property type="evidence" value="ECO:0007669"/>
    <property type="project" value="UniProtKB-UniRule"/>
</dbReference>
<feature type="transmembrane region" description="Helical" evidence="7">
    <location>
        <begin position="137"/>
        <end position="155"/>
    </location>
</feature>
<feature type="transmembrane region" description="Helical" evidence="7">
    <location>
        <begin position="255"/>
        <end position="272"/>
    </location>
</feature>
<protein>
    <recommendedName>
        <fullName evidence="7">Phosphatidylglycerol--prolipoprotein diacylglyceryl transferase</fullName>
        <ecNumber evidence="7">2.5.1.145</ecNumber>
    </recommendedName>
</protein>
<evidence type="ECO:0000313" key="9">
    <source>
        <dbReference type="Proteomes" id="UP000236497"/>
    </source>
</evidence>
<dbReference type="NCBIfam" id="TIGR00544">
    <property type="entry name" value="lgt"/>
    <property type="match status" value="1"/>
</dbReference>
<keyword evidence="2 7" id="KW-1003">Cell membrane</keyword>
<dbReference type="GO" id="GO:0005886">
    <property type="term" value="C:plasma membrane"/>
    <property type="evidence" value="ECO:0007669"/>
    <property type="project" value="UniProtKB-SubCell"/>
</dbReference>
<keyword evidence="5 7" id="KW-1133">Transmembrane helix</keyword>
<dbReference type="InterPro" id="IPR001640">
    <property type="entry name" value="Lgt"/>
</dbReference>
<dbReference type="EC" id="2.5.1.145" evidence="7"/>
<feature type="transmembrane region" description="Helical" evidence="7">
    <location>
        <begin position="287"/>
        <end position="307"/>
    </location>
</feature>
<dbReference type="UniPathway" id="UPA00664"/>
<evidence type="ECO:0000256" key="7">
    <source>
        <dbReference type="HAMAP-Rule" id="MF_01147"/>
    </source>
</evidence>
<dbReference type="HAMAP" id="MF_01147">
    <property type="entry name" value="Lgt"/>
    <property type="match status" value="1"/>
</dbReference>
<comment type="function">
    <text evidence="7">Catalyzes the transfer of the diacylglyceryl group from phosphatidylglycerol to the sulfhydryl group of the N-terminal cysteine of a prolipoprotein, the first step in the formation of mature lipoproteins.</text>
</comment>
<evidence type="ECO:0000256" key="6">
    <source>
        <dbReference type="ARBA" id="ARBA00023136"/>
    </source>
</evidence>
<keyword evidence="3 7" id="KW-0808">Transferase</keyword>
<evidence type="ECO:0000256" key="4">
    <source>
        <dbReference type="ARBA" id="ARBA00022692"/>
    </source>
</evidence>
<feature type="transmembrane region" description="Helical" evidence="7">
    <location>
        <begin position="39"/>
        <end position="61"/>
    </location>
</feature>
<comment type="catalytic activity">
    <reaction evidence="7">
        <text>L-cysteinyl-[prolipoprotein] + a 1,2-diacyl-sn-glycero-3-phospho-(1'-sn-glycerol) = an S-1,2-diacyl-sn-glyceryl-L-cysteinyl-[prolipoprotein] + sn-glycerol 1-phosphate + H(+)</text>
        <dbReference type="Rhea" id="RHEA:56712"/>
        <dbReference type="Rhea" id="RHEA-COMP:14679"/>
        <dbReference type="Rhea" id="RHEA-COMP:14680"/>
        <dbReference type="ChEBI" id="CHEBI:15378"/>
        <dbReference type="ChEBI" id="CHEBI:29950"/>
        <dbReference type="ChEBI" id="CHEBI:57685"/>
        <dbReference type="ChEBI" id="CHEBI:64716"/>
        <dbReference type="ChEBI" id="CHEBI:140658"/>
        <dbReference type="EC" id="2.5.1.145"/>
    </reaction>
</comment>
<feature type="transmembrane region" description="Helical" evidence="7">
    <location>
        <begin position="113"/>
        <end position="130"/>
    </location>
</feature>
<dbReference type="AlphaFoldDB" id="A0A0H5SGR8"/>
<accession>A0A0H5SGR8</accession>